<reference evidence="3" key="1">
    <citation type="submission" date="2023-03" db="EMBL/GenBank/DDBJ databases">
        <authorList>
            <person name="Steffen K."/>
            <person name="Cardenas P."/>
        </authorList>
    </citation>
    <scope>NUCLEOTIDE SEQUENCE</scope>
</reference>
<feature type="signal peptide" evidence="2">
    <location>
        <begin position="1"/>
        <end position="20"/>
    </location>
</feature>
<keyword evidence="4" id="KW-1185">Reference proteome</keyword>
<feature type="region of interest" description="Disordered" evidence="1">
    <location>
        <begin position="251"/>
        <end position="302"/>
    </location>
</feature>
<feature type="compositionally biased region" description="Low complexity" evidence="1">
    <location>
        <begin position="252"/>
        <end position="266"/>
    </location>
</feature>
<dbReference type="AlphaFoldDB" id="A0AA35WEM7"/>
<feature type="chain" id="PRO_5041287560" evidence="2">
    <location>
        <begin position="21"/>
        <end position="410"/>
    </location>
</feature>
<organism evidence="3 4">
    <name type="scientific">Geodia barretti</name>
    <name type="common">Barrett's horny sponge</name>
    <dbReference type="NCBI Taxonomy" id="519541"/>
    <lineage>
        <taxon>Eukaryota</taxon>
        <taxon>Metazoa</taxon>
        <taxon>Porifera</taxon>
        <taxon>Demospongiae</taxon>
        <taxon>Heteroscleromorpha</taxon>
        <taxon>Tetractinellida</taxon>
        <taxon>Astrophorina</taxon>
        <taxon>Geodiidae</taxon>
        <taxon>Geodia</taxon>
    </lineage>
</organism>
<evidence type="ECO:0000256" key="2">
    <source>
        <dbReference type="SAM" id="SignalP"/>
    </source>
</evidence>
<evidence type="ECO:0000256" key="1">
    <source>
        <dbReference type="SAM" id="MobiDB-lite"/>
    </source>
</evidence>
<gene>
    <name evidence="3" type="ORF">GBAR_LOCUS11270</name>
</gene>
<evidence type="ECO:0000313" key="4">
    <source>
        <dbReference type="Proteomes" id="UP001174909"/>
    </source>
</evidence>
<dbReference type="Proteomes" id="UP001174909">
    <property type="component" value="Unassembled WGS sequence"/>
</dbReference>
<name>A0AA35WEM7_GEOBA</name>
<comment type="caution">
    <text evidence="3">The sequence shown here is derived from an EMBL/GenBank/DDBJ whole genome shotgun (WGS) entry which is preliminary data.</text>
</comment>
<protein>
    <submittedName>
        <fullName evidence="3">Uncharacterized protein</fullName>
    </submittedName>
</protein>
<dbReference type="EMBL" id="CASHTH010001698">
    <property type="protein sequence ID" value="CAI8018608.1"/>
    <property type="molecule type" value="Genomic_DNA"/>
</dbReference>
<evidence type="ECO:0000313" key="3">
    <source>
        <dbReference type="EMBL" id="CAI8018608.1"/>
    </source>
</evidence>
<feature type="compositionally biased region" description="Basic and acidic residues" evidence="1">
    <location>
        <begin position="269"/>
        <end position="293"/>
    </location>
</feature>
<keyword evidence="2" id="KW-0732">Signal</keyword>
<accession>A0AA35WEM7</accession>
<proteinExistence type="predicted"/>
<sequence>MAMEEVRALLYLCLLSQAVALPLPRVVYEQPSPDLYSRPQAWELRPAGIEPFTAGDAAPDVQAAFIHSYIQSRFDPERPYIQMVVPRIQTDESVSEDRFNPFRVLPTRPTVPSPETPTPAMCKNESLNETSINGTNATACTPPTKEKEVKPATALFMLADGTTLYSVGKEDANEESLLNGAYELAYVAHRPVAPAASPYPVAQYVDYNQINKDRFSFFGSPGYYEPVYIYKPVYPARSRSYDVYYYLPHGTQSRQQQTSSSSEAQSAPDRTEKEEERGGGESSEEIARTEVLARHPAPSAEKEEASEIAMANAAGEAADQEALQQEALLNALSTEIETELQGATTTVAESAPGEDDLITKAAKEELAQLMDHDDSNDYWENELERISNKDLINAVEVVLQQLNSRLGNKQ</sequence>